<dbReference type="AlphaFoldDB" id="A0A0C2ZYM7"/>
<protein>
    <submittedName>
        <fullName evidence="1">Uncharacterized protein</fullName>
    </submittedName>
</protein>
<evidence type="ECO:0000313" key="1">
    <source>
        <dbReference type="EMBL" id="KAB2583981.1"/>
    </source>
</evidence>
<gene>
    <name evidence="1" type="ORF">BS297_17700</name>
</gene>
<sequence>MASTCNKKGCDAKLLFARSMATGRSMPLDLYPDPGRGTVRKHFVTEHGEEVVYGEVLRGTALATALANSELLYVMHADTCLANRPLNPMPAHLRSAFSRPSTRPSRRRFR</sequence>
<name>A0A0C2ZYM7_RHOER</name>
<organism evidence="1 2">
    <name type="scientific">Rhodococcus erythropolis</name>
    <name type="common">Arthrobacter picolinophilus</name>
    <dbReference type="NCBI Taxonomy" id="1833"/>
    <lineage>
        <taxon>Bacteria</taxon>
        <taxon>Bacillati</taxon>
        <taxon>Actinomycetota</taxon>
        <taxon>Actinomycetes</taxon>
        <taxon>Mycobacteriales</taxon>
        <taxon>Nocardiaceae</taxon>
        <taxon>Rhodococcus</taxon>
        <taxon>Rhodococcus erythropolis group</taxon>
    </lineage>
</organism>
<dbReference type="Proteomes" id="UP000325576">
    <property type="component" value="Unassembled WGS sequence"/>
</dbReference>
<proteinExistence type="predicted"/>
<accession>A0A0C2ZYM7</accession>
<comment type="caution">
    <text evidence="1">The sequence shown here is derived from an EMBL/GenBank/DDBJ whole genome shotgun (WGS) entry which is preliminary data.</text>
</comment>
<reference evidence="1 2" key="1">
    <citation type="journal article" date="2017" name="Poromechanics V (2013)">
        <title>Genomic Characterization of the Arsenic-Tolerant Actinobacterium, &lt;i&gt;Rhodococcus erythropolis&lt;/i&gt; S43.</title>
        <authorList>
            <person name="Retamal-Morales G."/>
            <person name="Mehnert M."/>
            <person name="Schwabe R."/>
            <person name="Tischler D."/>
            <person name="Schloemann M."/>
            <person name="Levican G.J."/>
        </authorList>
    </citation>
    <scope>NUCLEOTIDE SEQUENCE [LARGE SCALE GENOMIC DNA]</scope>
    <source>
        <strain evidence="1 2">S43</strain>
    </source>
</reference>
<evidence type="ECO:0000313" key="2">
    <source>
        <dbReference type="Proteomes" id="UP000325576"/>
    </source>
</evidence>
<dbReference type="EMBL" id="MRBO01000482">
    <property type="protein sequence ID" value="KAB2583981.1"/>
    <property type="molecule type" value="Genomic_DNA"/>
</dbReference>